<dbReference type="AlphaFoldDB" id="A0A014N3N1"/>
<proteinExistence type="predicted"/>
<keyword evidence="2" id="KW-0732">Signal</keyword>
<feature type="chain" id="PRO_5001474247" evidence="2">
    <location>
        <begin position="23"/>
        <end position="217"/>
    </location>
</feature>
<dbReference type="Proteomes" id="UP000030151">
    <property type="component" value="Unassembled WGS sequence"/>
</dbReference>
<feature type="signal peptide" evidence="2">
    <location>
        <begin position="1"/>
        <end position="22"/>
    </location>
</feature>
<gene>
    <name evidence="3" type="ORF">X797_006489</name>
</gene>
<reference evidence="3 4" key="1">
    <citation type="submission" date="2014-02" db="EMBL/GenBank/DDBJ databases">
        <title>The genome sequence of the entomopathogenic fungus Metarhizium robertsii ARSEF 2575.</title>
        <authorList>
            <person name="Giuliano Garisto Donzelli B."/>
            <person name="Roe B.A."/>
            <person name="Macmil S.L."/>
            <person name="Krasnoff S.B."/>
            <person name="Gibson D.M."/>
        </authorList>
    </citation>
    <scope>NUCLEOTIDE SEQUENCE [LARGE SCALE GENOMIC DNA]</scope>
    <source>
        <strain evidence="3 4">ARSEF 2575</strain>
    </source>
</reference>
<dbReference type="eggNOG" id="ENOG502RQMJ">
    <property type="taxonomic scope" value="Eukaryota"/>
</dbReference>
<evidence type="ECO:0000256" key="1">
    <source>
        <dbReference type="SAM" id="MobiDB-lite"/>
    </source>
</evidence>
<comment type="caution">
    <text evidence="3">The sequence shown here is derived from an EMBL/GenBank/DDBJ whole genome shotgun (WGS) entry which is preliminary data.</text>
</comment>
<dbReference type="EMBL" id="JELW01000013">
    <property type="protein sequence ID" value="EXV00429.1"/>
    <property type="molecule type" value="Genomic_DNA"/>
</dbReference>
<protein>
    <submittedName>
        <fullName evidence="3">Uncharacterized protein</fullName>
    </submittedName>
</protein>
<feature type="compositionally biased region" description="Low complexity" evidence="1">
    <location>
        <begin position="166"/>
        <end position="179"/>
    </location>
</feature>
<name>A0A014N3N1_9HYPO</name>
<feature type="region of interest" description="Disordered" evidence="1">
    <location>
        <begin position="152"/>
        <end position="179"/>
    </location>
</feature>
<evidence type="ECO:0000313" key="3">
    <source>
        <dbReference type="EMBL" id="EXV00429.1"/>
    </source>
</evidence>
<organism evidence="3 4">
    <name type="scientific">Metarhizium robertsii</name>
    <dbReference type="NCBI Taxonomy" id="568076"/>
    <lineage>
        <taxon>Eukaryota</taxon>
        <taxon>Fungi</taxon>
        <taxon>Dikarya</taxon>
        <taxon>Ascomycota</taxon>
        <taxon>Pezizomycotina</taxon>
        <taxon>Sordariomycetes</taxon>
        <taxon>Hypocreomycetidae</taxon>
        <taxon>Hypocreales</taxon>
        <taxon>Clavicipitaceae</taxon>
        <taxon>Metarhizium</taxon>
    </lineage>
</organism>
<sequence length="217" mass="23494">MSFSITPRVLPLLCLAVASVAGQWTGNYNTTSVDKGIDPPGKCWIESLDPSRGAATAIYPCTCTGGTVWPDCNWRDFALYNSVRDAKCKCSTAKRMNPEPESLQKYAQDTLAAVTKCVCDPPAAGNEAADTDGLVVPAPNCWCPAESLQEKSGLSEAKEAPPPAPAVEQPQPEKQNEQQCNEIRMKAFRDCRSKDPSDFNKCVQEGRDAFVKCRGGQ</sequence>
<dbReference type="HOGENOM" id="CLU_046451_0_0_1"/>
<evidence type="ECO:0000313" key="4">
    <source>
        <dbReference type="Proteomes" id="UP000030151"/>
    </source>
</evidence>
<evidence type="ECO:0000256" key="2">
    <source>
        <dbReference type="SAM" id="SignalP"/>
    </source>
</evidence>
<accession>A0A014N3N1</accession>
<dbReference type="OrthoDB" id="4924881at2759"/>